<dbReference type="KEGG" id="bad:BAD_1254"/>
<organism evidence="1 2">
    <name type="scientific">Bifidobacterium adolescentis (strain ATCC 15703 / DSM 20083 / NCTC 11814 / E194a)</name>
    <dbReference type="NCBI Taxonomy" id="367928"/>
    <lineage>
        <taxon>Bacteria</taxon>
        <taxon>Bacillati</taxon>
        <taxon>Actinomycetota</taxon>
        <taxon>Actinomycetes</taxon>
        <taxon>Bifidobacteriales</taxon>
        <taxon>Bifidobacteriaceae</taxon>
        <taxon>Bifidobacterium</taxon>
    </lineage>
</organism>
<sequence>MVMSLCRAMLRHQCRDIRTASSDVVDNVYHSVLICNLHLTLETPWMVVSAIIIYVDLSSSSRGCKTIGMPRQAFRPLVRMQALSLMVLRFRWDGTSLFNF</sequence>
<gene>
    <name evidence="1" type="ordered locus">BAD_1254</name>
</gene>
<evidence type="ECO:0000313" key="1">
    <source>
        <dbReference type="EMBL" id="BAF40035.1"/>
    </source>
</evidence>
<reference evidence="1 2" key="1">
    <citation type="submission" date="2006-12" db="EMBL/GenBank/DDBJ databases">
        <title>Bifidobacterium adolescentis complete genome sequence.</title>
        <authorList>
            <person name="Suzuki T."/>
            <person name="Tsuda Y."/>
            <person name="Kanou N."/>
            <person name="Inoue T."/>
            <person name="Kumazaki K."/>
            <person name="Nagano S."/>
            <person name="Hirai S."/>
            <person name="Tanaka K."/>
            <person name="Watanabe K."/>
        </authorList>
    </citation>
    <scope>NUCLEOTIDE SEQUENCE [LARGE SCALE GENOMIC DNA]</scope>
    <source>
        <strain evidence="2">ATCC 15703 / DSM 20083 / NCTC 11814 / E194a</strain>
    </source>
</reference>
<protein>
    <submittedName>
        <fullName evidence="1">Uncharacterized protein</fullName>
    </submittedName>
</protein>
<name>A1A2V2_BIFAA</name>
<dbReference type="HOGENOM" id="CLU_2300232_0_0_11"/>
<dbReference type="EMBL" id="AP009256">
    <property type="protein sequence ID" value="BAF40035.1"/>
    <property type="molecule type" value="Genomic_DNA"/>
</dbReference>
<dbReference type="AlphaFoldDB" id="A1A2V2"/>
<dbReference type="Proteomes" id="UP000008702">
    <property type="component" value="Chromosome"/>
</dbReference>
<keyword evidence="2" id="KW-1185">Reference proteome</keyword>
<accession>A1A2V2</accession>
<evidence type="ECO:0000313" key="2">
    <source>
        <dbReference type="Proteomes" id="UP000008702"/>
    </source>
</evidence>
<proteinExistence type="predicted"/>